<keyword evidence="3" id="KW-1185">Reference proteome</keyword>
<dbReference type="Proteomes" id="UP000469125">
    <property type="component" value="Unassembled WGS sequence"/>
</dbReference>
<reference evidence="2 3" key="1">
    <citation type="submission" date="2019-11" db="EMBL/GenBank/DDBJ databases">
        <authorList>
            <person name="Li X."/>
        </authorList>
    </citation>
    <scope>NUCLEOTIDE SEQUENCE [LARGE SCALE GENOMIC DNA]</scope>
    <source>
        <strain evidence="2 3">L9</strain>
    </source>
</reference>
<keyword evidence="1" id="KW-0732">Signal</keyword>
<organism evidence="2 3">
    <name type="scientific">Ornithinibacillus caprae</name>
    <dbReference type="NCBI Taxonomy" id="2678566"/>
    <lineage>
        <taxon>Bacteria</taxon>
        <taxon>Bacillati</taxon>
        <taxon>Bacillota</taxon>
        <taxon>Bacilli</taxon>
        <taxon>Bacillales</taxon>
        <taxon>Bacillaceae</taxon>
        <taxon>Ornithinibacillus</taxon>
    </lineage>
</organism>
<evidence type="ECO:0000256" key="1">
    <source>
        <dbReference type="SAM" id="SignalP"/>
    </source>
</evidence>
<evidence type="ECO:0000313" key="2">
    <source>
        <dbReference type="EMBL" id="MUK88425.1"/>
    </source>
</evidence>
<protein>
    <recommendedName>
        <fullName evidence="4">Phr family secreted Rap phosphatase inhibitor</fullName>
    </recommendedName>
</protein>
<name>A0A6N8FG54_9BACI</name>
<evidence type="ECO:0000313" key="3">
    <source>
        <dbReference type="Proteomes" id="UP000469125"/>
    </source>
</evidence>
<comment type="caution">
    <text evidence="2">The sequence shown here is derived from an EMBL/GenBank/DDBJ whole genome shotgun (WGS) entry which is preliminary data.</text>
</comment>
<feature type="chain" id="PRO_5026663753" description="Phr family secreted Rap phosphatase inhibitor" evidence="1">
    <location>
        <begin position="22"/>
        <end position="50"/>
    </location>
</feature>
<dbReference type="AlphaFoldDB" id="A0A6N8FG54"/>
<gene>
    <name evidence="2" type="ORF">GMD78_08480</name>
</gene>
<evidence type="ECO:0008006" key="4">
    <source>
        <dbReference type="Google" id="ProtNLM"/>
    </source>
</evidence>
<accession>A0A6N8FG54</accession>
<dbReference type="EMBL" id="WOCA01000005">
    <property type="protein sequence ID" value="MUK88425.1"/>
    <property type="molecule type" value="Genomic_DNA"/>
</dbReference>
<dbReference type="RefSeq" id="WP_155668414.1">
    <property type="nucleotide sequence ID" value="NZ_WOCA01000005.1"/>
</dbReference>
<feature type="signal peptide" evidence="1">
    <location>
        <begin position="1"/>
        <end position="21"/>
    </location>
</feature>
<sequence>MKKMIAAIALGTLLVGGFLFTQDNQPTDVATGESEPSILKAMSINTSFDF</sequence>
<proteinExistence type="predicted"/>